<name>A0A8H3J8T8_9LECA</name>
<feature type="region of interest" description="Disordered" evidence="1">
    <location>
        <begin position="15"/>
        <end position="38"/>
    </location>
</feature>
<proteinExistence type="predicted"/>
<evidence type="ECO:0000256" key="1">
    <source>
        <dbReference type="SAM" id="MobiDB-lite"/>
    </source>
</evidence>
<dbReference type="EMBL" id="CAJPDR010000831">
    <property type="protein sequence ID" value="CAF9942898.1"/>
    <property type="molecule type" value="Genomic_DNA"/>
</dbReference>
<accession>A0A8H3J8T8</accession>
<gene>
    <name evidence="2" type="ORF">ALECFALPRED_010206</name>
</gene>
<dbReference type="SUPFAM" id="SSF50978">
    <property type="entry name" value="WD40 repeat-like"/>
    <property type="match status" value="1"/>
</dbReference>
<organism evidence="2 3">
    <name type="scientific">Alectoria fallacina</name>
    <dbReference type="NCBI Taxonomy" id="1903189"/>
    <lineage>
        <taxon>Eukaryota</taxon>
        <taxon>Fungi</taxon>
        <taxon>Dikarya</taxon>
        <taxon>Ascomycota</taxon>
        <taxon>Pezizomycotina</taxon>
        <taxon>Lecanoromycetes</taxon>
        <taxon>OSLEUM clade</taxon>
        <taxon>Lecanoromycetidae</taxon>
        <taxon>Lecanorales</taxon>
        <taxon>Lecanorineae</taxon>
        <taxon>Parmeliaceae</taxon>
        <taxon>Alectoria</taxon>
    </lineage>
</organism>
<dbReference type="InterPro" id="IPR036322">
    <property type="entry name" value="WD40_repeat_dom_sf"/>
</dbReference>
<keyword evidence="3" id="KW-1185">Reference proteome</keyword>
<protein>
    <submittedName>
        <fullName evidence="2">Uncharacterized protein</fullName>
    </submittedName>
</protein>
<feature type="region of interest" description="Disordered" evidence="1">
    <location>
        <begin position="588"/>
        <end position="617"/>
    </location>
</feature>
<evidence type="ECO:0000313" key="3">
    <source>
        <dbReference type="Proteomes" id="UP000664203"/>
    </source>
</evidence>
<dbReference type="Proteomes" id="UP000664203">
    <property type="component" value="Unassembled WGS sequence"/>
</dbReference>
<dbReference type="AlphaFoldDB" id="A0A8H3J8T8"/>
<dbReference type="PANTHER" id="PTHR45589">
    <property type="entry name" value="WD REPEAT DOMAIN 62, ISOFORM G"/>
    <property type="match status" value="1"/>
</dbReference>
<feature type="region of interest" description="Disordered" evidence="1">
    <location>
        <begin position="639"/>
        <end position="678"/>
    </location>
</feature>
<dbReference type="InterPro" id="IPR001680">
    <property type="entry name" value="WD40_rpt"/>
</dbReference>
<feature type="region of interest" description="Disordered" evidence="1">
    <location>
        <begin position="552"/>
        <end position="575"/>
    </location>
</feature>
<dbReference type="PANTHER" id="PTHR45589:SF1">
    <property type="entry name" value="WD REPEAT DOMAIN 62, ISOFORM G"/>
    <property type="match status" value="1"/>
</dbReference>
<dbReference type="InterPro" id="IPR052779">
    <property type="entry name" value="WDR62"/>
</dbReference>
<reference evidence="2" key="1">
    <citation type="submission" date="2021-03" db="EMBL/GenBank/DDBJ databases">
        <authorList>
            <person name="Tagirdzhanova G."/>
        </authorList>
    </citation>
    <scope>NUCLEOTIDE SEQUENCE</scope>
</reference>
<dbReference type="Pfam" id="PF00400">
    <property type="entry name" value="WD40"/>
    <property type="match status" value="1"/>
</dbReference>
<sequence>MYVHFGVIFPRFVPKSESQDKSQEQNPPSTPGPAKVWRTPVSPAKARLELDNNGVGPTGSPTPKAFAGRSCLLGPLMDATFTSVVAISDCKAILCTAQGDICLLDDSDRTQRLDRIAQVDFGILCAVFDRTCGLLWMGGREGTTRFMSLETLIKPTIPTLPPIPTPPFSSIGSEELPDTIAIGLVRGRVITVDSHRIIEIQGVADSKRPCGMASISKRLPAHESAVLGVSSLLPKCRIDSPDFLTFSARGTVLFWLLDGTCTGSTKITLDYLEDGVINDLKIVVPLWSDEHLLSGDKQGVLRLIDRSNDSETLVQAHSGDVNGIAVANTEESTIIVTCGRDRTLQLFRFQKHKSQLDHLQTLDDHAAAVGDVRFLDGATLLSISSDRTMIVRKVAHGEKQSLALLSIRVITLKASPISLTTVPAEPNVVLVSTLDRQVLRYNVSSGRLLHSFKASDPTSGDSVIMSSLEVHDPDDLATASRLLLGVSSTDKSIRIHEYDSGEMLTREYGQNAVSAIKLLQSTVEGESPRNHLVSCGLDGTVMTWDLSCNLLKPSGSQDAPNGEDSPSRQIPPPAQPLRHILSKAEVSDFQKSLTSEGDTVTPTRGPSSSRVRRKTSRYTLAAAPKFSAPALSHPVSAPLSPANGIVQRQPSQGYSPIPSGQKITLTSRSKRRSLDNRRWSKSAANLNDLNELGEQMFLSLRAFRNRITSSSVAKLEYGTLQELTKELNLTTRTLNDKASSKYVSGEAMGGDALDLYLAKMIDERLALKEKPEEMTFVNGLHTEA</sequence>
<dbReference type="InterPro" id="IPR015943">
    <property type="entry name" value="WD40/YVTN_repeat-like_dom_sf"/>
</dbReference>
<dbReference type="Gene3D" id="2.130.10.10">
    <property type="entry name" value="YVTN repeat-like/Quinoprotein amine dehydrogenase"/>
    <property type="match status" value="2"/>
</dbReference>
<evidence type="ECO:0000313" key="2">
    <source>
        <dbReference type="EMBL" id="CAF9942898.1"/>
    </source>
</evidence>
<comment type="caution">
    <text evidence="2">The sequence shown here is derived from an EMBL/GenBank/DDBJ whole genome shotgun (WGS) entry which is preliminary data.</text>
</comment>
<feature type="compositionally biased region" description="Polar residues" evidence="1">
    <location>
        <begin position="589"/>
        <end position="609"/>
    </location>
</feature>
<dbReference type="SMART" id="SM00320">
    <property type="entry name" value="WD40"/>
    <property type="match status" value="4"/>
</dbReference>
<dbReference type="OrthoDB" id="6252103at2759"/>